<organism evidence="1 2">
    <name type="scientific">Crossiella cryophila</name>
    <dbReference type="NCBI Taxonomy" id="43355"/>
    <lineage>
        <taxon>Bacteria</taxon>
        <taxon>Bacillati</taxon>
        <taxon>Actinomycetota</taxon>
        <taxon>Actinomycetes</taxon>
        <taxon>Pseudonocardiales</taxon>
        <taxon>Pseudonocardiaceae</taxon>
        <taxon>Crossiella</taxon>
    </lineage>
</organism>
<dbReference type="AlphaFoldDB" id="A0A7W7FWA7"/>
<dbReference type="Proteomes" id="UP000533598">
    <property type="component" value="Unassembled WGS sequence"/>
</dbReference>
<keyword evidence="2" id="KW-1185">Reference proteome</keyword>
<gene>
    <name evidence="1" type="ORF">HNR67_005983</name>
</gene>
<comment type="caution">
    <text evidence="1">The sequence shown here is derived from an EMBL/GenBank/DDBJ whole genome shotgun (WGS) entry which is preliminary data.</text>
</comment>
<evidence type="ECO:0000313" key="1">
    <source>
        <dbReference type="EMBL" id="MBB4679865.1"/>
    </source>
</evidence>
<dbReference type="EMBL" id="JACHMH010000001">
    <property type="protein sequence ID" value="MBB4679865.1"/>
    <property type="molecule type" value="Genomic_DNA"/>
</dbReference>
<name>A0A7W7FWA7_9PSEU</name>
<evidence type="ECO:0000313" key="2">
    <source>
        <dbReference type="Proteomes" id="UP000533598"/>
    </source>
</evidence>
<protein>
    <submittedName>
        <fullName evidence="1">Uncharacterized protein</fullName>
    </submittedName>
</protein>
<proteinExistence type="predicted"/>
<accession>A0A7W7FWA7</accession>
<reference evidence="1 2" key="1">
    <citation type="submission" date="2020-08" db="EMBL/GenBank/DDBJ databases">
        <title>Sequencing the genomes of 1000 actinobacteria strains.</title>
        <authorList>
            <person name="Klenk H.-P."/>
        </authorList>
    </citation>
    <scope>NUCLEOTIDE SEQUENCE [LARGE SCALE GENOMIC DNA]</scope>
    <source>
        <strain evidence="1 2">DSM 44230</strain>
    </source>
</reference>
<sequence length="131" mass="13727">MAGEEHFEVVPDGLRVAARGFHTKADHLMRLHQQLAVLVDGNRLAPLVGDNDNAKTFLAGFTRSGGGVRDVVGGWGTAIRVTGDVAGGMAENYDLAERYATDSGRGLGNALANITGGGPVNNIVDNLSTRR</sequence>
<dbReference type="RefSeq" id="WP_185005565.1">
    <property type="nucleotide sequence ID" value="NZ_BAAAUI010000100.1"/>
</dbReference>